<proteinExistence type="predicted"/>
<dbReference type="EMBL" id="CASHSV030000109">
    <property type="protein sequence ID" value="CAJ2647660.1"/>
    <property type="molecule type" value="Genomic_DNA"/>
</dbReference>
<accession>A0ACB0JRS8</accession>
<keyword evidence="2" id="KW-1185">Reference proteome</keyword>
<evidence type="ECO:0000313" key="2">
    <source>
        <dbReference type="Proteomes" id="UP001177021"/>
    </source>
</evidence>
<reference evidence="1" key="1">
    <citation type="submission" date="2023-10" db="EMBL/GenBank/DDBJ databases">
        <authorList>
            <person name="Rodriguez Cubillos JULIANA M."/>
            <person name="De Vega J."/>
        </authorList>
    </citation>
    <scope>NUCLEOTIDE SEQUENCE</scope>
</reference>
<protein>
    <submittedName>
        <fullName evidence="1">Uncharacterized protein</fullName>
    </submittedName>
</protein>
<sequence length="137" mass="15364">MYMYDLTSHQSVFVLYACCIKYMGFIADKFVTAGVQVVQFDQGYMPMTCLLYSGKKIDRILCCFYAAKFFLDGLFSGSNSSIVFKKEVSLMEWLSLDQIPHANAIMNTLFGSTGSRLLDEVTIVAVTSFCSCRNAKC</sequence>
<gene>
    <name evidence="1" type="ORF">MILVUS5_LOCUS16138</name>
</gene>
<comment type="caution">
    <text evidence="1">The sequence shown here is derived from an EMBL/GenBank/DDBJ whole genome shotgun (WGS) entry which is preliminary data.</text>
</comment>
<organism evidence="1 2">
    <name type="scientific">Trifolium pratense</name>
    <name type="common">Red clover</name>
    <dbReference type="NCBI Taxonomy" id="57577"/>
    <lineage>
        <taxon>Eukaryota</taxon>
        <taxon>Viridiplantae</taxon>
        <taxon>Streptophyta</taxon>
        <taxon>Embryophyta</taxon>
        <taxon>Tracheophyta</taxon>
        <taxon>Spermatophyta</taxon>
        <taxon>Magnoliopsida</taxon>
        <taxon>eudicotyledons</taxon>
        <taxon>Gunneridae</taxon>
        <taxon>Pentapetalae</taxon>
        <taxon>rosids</taxon>
        <taxon>fabids</taxon>
        <taxon>Fabales</taxon>
        <taxon>Fabaceae</taxon>
        <taxon>Papilionoideae</taxon>
        <taxon>50 kb inversion clade</taxon>
        <taxon>NPAAA clade</taxon>
        <taxon>Hologalegina</taxon>
        <taxon>IRL clade</taxon>
        <taxon>Trifolieae</taxon>
        <taxon>Trifolium</taxon>
    </lineage>
</organism>
<dbReference type="Proteomes" id="UP001177021">
    <property type="component" value="Unassembled WGS sequence"/>
</dbReference>
<evidence type="ECO:0000313" key="1">
    <source>
        <dbReference type="EMBL" id="CAJ2647660.1"/>
    </source>
</evidence>
<name>A0ACB0JRS8_TRIPR</name>